<dbReference type="InterPro" id="IPR046125">
    <property type="entry name" value="DUF6122"/>
</dbReference>
<name>A0ABY6J4D9_9BACT</name>
<keyword evidence="1" id="KW-0812">Transmembrane</keyword>
<accession>A0ABY6J4D9</accession>
<dbReference type="Proteomes" id="UP001162741">
    <property type="component" value="Chromosome"/>
</dbReference>
<evidence type="ECO:0000313" key="2">
    <source>
        <dbReference type="EMBL" id="UYQ94468.1"/>
    </source>
</evidence>
<dbReference type="EMBL" id="CP107006">
    <property type="protein sequence ID" value="UYQ94468.1"/>
    <property type="molecule type" value="Genomic_DNA"/>
</dbReference>
<dbReference type="RefSeq" id="WP_264282350.1">
    <property type="nucleotide sequence ID" value="NZ_CP107006.1"/>
</dbReference>
<keyword evidence="1" id="KW-0472">Membrane</keyword>
<gene>
    <name evidence="2" type="ORF">MKQ68_05110</name>
</gene>
<keyword evidence="1" id="KW-1133">Transmembrane helix</keyword>
<organism evidence="2 3">
    <name type="scientific">Chitinophaga horti</name>
    <dbReference type="NCBI Taxonomy" id="2920382"/>
    <lineage>
        <taxon>Bacteria</taxon>
        <taxon>Pseudomonadati</taxon>
        <taxon>Bacteroidota</taxon>
        <taxon>Chitinophagia</taxon>
        <taxon>Chitinophagales</taxon>
        <taxon>Chitinophagaceae</taxon>
        <taxon>Chitinophaga</taxon>
    </lineage>
</organism>
<evidence type="ECO:0000256" key="1">
    <source>
        <dbReference type="SAM" id="Phobius"/>
    </source>
</evidence>
<proteinExistence type="predicted"/>
<dbReference type="Pfam" id="PF19617">
    <property type="entry name" value="DUF6122"/>
    <property type="match status" value="1"/>
</dbReference>
<sequence>MQQTIHYFLHFGFPLLIALAFYRPGWLKAYIILLLTMLVDLDHLLANPIFDPCRCSIGYHPLHSYPAMFGYALLLIWPNTRLVGIGLLLHMITDGIDCLFISSSF</sequence>
<reference evidence="2" key="1">
    <citation type="submission" date="2022-10" db="EMBL/GenBank/DDBJ databases">
        <title>Chitinophaga sp. nov., isolated from soil.</title>
        <authorList>
            <person name="Jeon C.O."/>
        </authorList>
    </citation>
    <scope>NUCLEOTIDE SEQUENCE</scope>
    <source>
        <strain evidence="2">R8</strain>
    </source>
</reference>
<evidence type="ECO:0000313" key="3">
    <source>
        <dbReference type="Proteomes" id="UP001162741"/>
    </source>
</evidence>
<feature type="transmembrane region" description="Helical" evidence="1">
    <location>
        <begin position="69"/>
        <end position="89"/>
    </location>
</feature>
<feature type="transmembrane region" description="Helical" evidence="1">
    <location>
        <begin position="6"/>
        <end position="22"/>
    </location>
</feature>
<keyword evidence="3" id="KW-1185">Reference proteome</keyword>
<protein>
    <submittedName>
        <fullName evidence="2">DUF6122 family protein</fullName>
    </submittedName>
</protein>